<dbReference type="CDD" id="cd08561">
    <property type="entry name" value="GDPD_cytoplasmic_ScUgpQ2_like"/>
    <property type="match status" value="1"/>
</dbReference>
<reference evidence="2 3" key="1">
    <citation type="journal article" date="2019" name="Emerg. Microbes Infect.">
        <title>Comprehensive subspecies identification of 175 nontuberculous mycobacteria species based on 7547 genomic profiles.</title>
        <authorList>
            <person name="Matsumoto Y."/>
            <person name="Kinjo T."/>
            <person name="Motooka D."/>
            <person name="Nabeya D."/>
            <person name="Jung N."/>
            <person name="Uechi K."/>
            <person name="Horii T."/>
            <person name="Iida T."/>
            <person name="Fujita J."/>
            <person name="Nakamura S."/>
        </authorList>
    </citation>
    <scope>NUCLEOTIDE SEQUENCE [LARGE SCALE GENOMIC DNA]</scope>
    <source>
        <strain evidence="2 3">JCM 18565</strain>
    </source>
</reference>
<evidence type="ECO:0000313" key="3">
    <source>
        <dbReference type="Proteomes" id="UP000465240"/>
    </source>
</evidence>
<evidence type="ECO:0000259" key="1">
    <source>
        <dbReference type="PROSITE" id="PS51704"/>
    </source>
</evidence>
<dbReference type="EMBL" id="BLKX01000001">
    <property type="protein sequence ID" value="GFG79577.1"/>
    <property type="molecule type" value="Genomic_DNA"/>
</dbReference>
<comment type="caution">
    <text evidence="2">The sequence shown here is derived from an EMBL/GenBank/DDBJ whole genome shotgun (WGS) entry which is preliminary data.</text>
</comment>
<dbReference type="PANTHER" id="PTHR43805">
    <property type="entry name" value="GLYCEROPHOSPHORYL DIESTER PHOSPHODIESTERASE"/>
    <property type="match status" value="1"/>
</dbReference>
<name>A0ABQ1C5L9_9MYCO</name>
<proteinExistence type="predicted"/>
<evidence type="ECO:0000313" key="2">
    <source>
        <dbReference type="EMBL" id="GFG79577.1"/>
    </source>
</evidence>
<keyword evidence="3" id="KW-1185">Reference proteome</keyword>
<gene>
    <name evidence="2" type="primary">glpQ2</name>
    <name evidence="2" type="ORF">MPRG_28530</name>
</gene>
<dbReference type="InterPro" id="IPR017946">
    <property type="entry name" value="PLC-like_Pdiesterase_TIM-brl"/>
</dbReference>
<feature type="domain" description="GP-PDE" evidence="1">
    <location>
        <begin position="46"/>
        <end position="284"/>
    </location>
</feature>
<dbReference type="InterPro" id="IPR030395">
    <property type="entry name" value="GP_PDE_dom"/>
</dbReference>
<dbReference type="Gene3D" id="3.20.20.190">
    <property type="entry name" value="Phosphatidylinositol (PI) phosphodiesterase"/>
    <property type="match status" value="1"/>
</dbReference>
<protein>
    <submittedName>
        <fullName evidence="2">Glycerophosphoryl diester phosphodiesterase</fullName>
    </submittedName>
</protein>
<dbReference type="SUPFAM" id="SSF51695">
    <property type="entry name" value="PLC-like phosphodiesterases"/>
    <property type="match status" value="1"/>
</dbReference>
<organism evidence="2 3">
    <name type="scientific">Mycobacterium paragordonae</name>
    <dbReference type="NCBI Taxonomy" id="1389713"/>
    <lineage>
        <taxon>Bacteria</taxon>
        <taxon>Bacillati</taxon>
        <taxon>Actinomycetota</taxon>
        <taxon>Actinomycetes</taxon>
        <taxon>Mycobacteriales</taxon>
        <taxon>Mycobacteriaceae</taxon>
        <taxon>Mycobacterium</taxon>
    </lineage>
</organism>
<dbReference type="PROSITE" id="PS51704">
    <property type="entry name" value="GP_PDE"/>
    <property type="match status" value="1"/>
</dbReference>
<sequence>MCGRAPLNNNVRSAPAAAGFSPLGGDTYLVDDDGTRVAEFLRESGPIAMAHRGFTSFKYPMNSMAAFREAVRLGFRYIETDVRATRDGVAVVLHDRRLDGTCGVRGAVDELDWREVRTADLGAGESIPTLEDLLTAYPEIRVNIDIKVGSAVEPTVDVIERMNVHDRVLVTSFSERRRRRALRLLSRRVASAAGTGAFLAVLAARTPRDQGYAWRLMRDSDCLQLPSRLGLVPVITPALVRTAHEMGRQVHAWTVDDPAEMSALFDMGVDGIITDRADLLRDVLVSRGQWLPG</sequence>
<accession>A0ABQ1C5L9</accession>
<dbReference type="Proteomes" id="UP000465240">
    <property type="component" value="Unassembled WGS sequence"/>
</dbReference>
<dbReference type="PANTHER" id="PTHR43805:SF1">
    <property type="entry name" value="GP-PDE DOMAIN-CONTAINING PROTEIN"/>
    <property type="match status" value="1"/>
</dbReference>
<dbReference type="PROSITE" id="PS50007">
    <property type="entry name" value="PIPLC_X_DOMAIN"/>
    <property type="match status" value="1"/>
</dbReference>
<dbReference type="Pfam" id="PF03009">
    <property type="entry name" value="GDPD"/>
    <property type="match status" value="1"/>
</dbReference>